<name>A0A6J4IP55_9CHLR</name>
<dbReference type="AlphaFoldDB" id="A0A6J4IP55"/>
<feature type="non-terminal residue" evidence="1">
    <location>
        <position position="1"/>
    </location>
</feature>
<organism evidence="1">
    <name type="scientific">uncultured Chloroflexia bacterium</name>
    <dbReference type="NCBI Taxonomy" id="1672391"/>
    <lineage>
        <taxon>Bacteria</taxon>
        <taxon>Bacillati</taxon>
        <taxon>Chloroflexota</taxon>
        <taxon>Chloroflexia</taxon>
        <taxon>environmental samples</taxon>
    </lineage>
</organism>
<evidence type="ECO:0000313" key="1">
    <source>
        <dbReference type="EMBL" id="CAA9255936.1"/>
    </source>
</evidence>
<gene>
    <name evidence="1" type="ORF">AVDCRST_MAG93-1969</name>
</gene>
<dbReference type="EMBL" id="CADCTR010000671">
    <property type="protein sequence ID" value="CAA9255936.1"/>
    <property type="molecule type" value="Genomic_DNA"/>
</dbReference>
<sequence length="21" mass="2399">QGYRYNILDVAEVLPEIMTSS</sequence>
<protein>
    <submittedName>
        <fullName evidence="1">Uncharacterized protein</fullName>
    </submittedName>
</protein>
<accession>A0A6J4IP55</accession>
<proteinExistence type="predicted"/>
<reference evidence="1" key="1">
    <citation type="submission" date="2020-02" db="EMBL/GenBank/DDBJ databases">
        <authorList>
            <person name="Meier V. D."/>
        </authorList>
    </citation>
    <scope>NUCLEOTIDE SEQUENCE</scope>
    <source>
        <strain evidence="1">AVDCRST_MAG93</strain>
    </source>
</reference>